<dbReference type="GO" id="GO:0003723">
    <property type="term" value="F:RNA binding"/>
    <property type="evidence" value="ECO:0007669"/>
    <property type="project" value="InterPro"/>
</dbReference>
<protein>
    <recommendedName>
        <fullName evidence="4">tRNA pseudouridine synthase</fullName>
    </recommendedName>
</protein>
<name>A0A9R0VHG4_TRITD</name>
<evidence type="ECO:0000313" key="3">
    <source>
        <dbReference type="Proteomes" id="UP000324705"/>
    </source>
</evidence>
<dbReference type="Gene3D" id="3.30.70.580">
    <property type="entry name" value="Pseudouridine synthase I, catalytic domain, N-terminal subdomain"/>
    <property type="match status" value="1"/>
</dbReference>
<evidence type="ECO:0008006" key="4">
    <source>
        <dbReference type="Google" id="ProtNLM"/>
    </source>
</evidence>
<organism evidence="2 3">
    <name type="scientific">Triticum turgidum subsp. durum</name>
    <name type="common">Durum wheat</name>
    <name type="synonym">Triticum durum</name>
    <dbReference type="NCBI Taxonomy" id="4567"/>
    <lineage>
        <taxon>Eukaryota</taxon>
        <taxon>Viridiplantae</taxon>
        <taxon>Streptophyta</taxon>
        <taxon>Embryophyta</taxon>
        <taxon>Tracheophyta</taxon>
        <taxon>Spermatophyta</taxon>
        <taxon>Magnoliopsida</taxon>
        <taxon>Liliopsida</taxon>
        <taxon>Poales</taxon>
        <taxon>Poaceae</taxon>
        <taxon>BOP clade</taxon>
        <taxon>Pooideae</taxon>
        <taxon>Triticodae</taxon>
        <taxon>Triticeae</taxon>
        <taxon>Triticinae</taxon>
        <taxon>Triticum</taxon>
    </lineage>
</organism>
<accession>A0A9R0VHG4</accession>
<keyword evidence="3" id="KW-1185">Reference proteome</keyword>
<dbReference type="AlphaFoldDB" id="A0A9R0VHG4"/>
<feature type="compositionally biased region" description="Basic residues" evidence="1">
    <location>
        <begin position="24"/>
        <end position="33"/>
    </location>
</feature>
<evidence type="ECO:0000313" key="2">
    <source>
        <dbReference type="EMBL" id="VAH57324.1"/>
    </source>
</evidence>
<gene>
    <name evidence="2" type="ORF">TRITD_3Av1G026350</name>
</gene>
<reference evidence="2 3" key="1">
    <citation type="submission" date="2017-09" db="EMBL/GenBank/DDBJ databases">
        <authorList>
            <consortium name="International Durum Wheat Genome Sequencing Consortium (IDWGSC)"/>
            <person name="Milanesi L."/>
        </authorList>
    </citation>
    <scope>NUCLEOTIDE SEQUENCE [LARGE SCALE GENOMIC DNA]</scope>
    <source>
        <strain evidence="3">cv. Svevo</strain>
    </source>
</reference>
<dbReference type="EMBL" id="LT934115">
    <property type="protein sequence ID" value="VAH57324.1"/>
    <property type="molecule type" value="Genomic_DNA"/>
</dbReference>
<evidence type="ECO:0000256" key="1">
    <source>
        <dbReference type="SAM" id="MobiDB-lite"/>
    </source>
</evidence>
<dbReference type="Proteomes" id="UP000324705">
    <property type="component" value="Chromosome 3A"/>
</dbReference>
<dbReference type="Gramene" id="TRITD3Av1G026350.3">
    <property type="protein sequence ID" value="TRITD3Av1G026350.3"/>
    <property type="gene ID" value="TRITD3Av1G026350"/>
</dbReference>
<feature type="region of interest" description="Disordered" evidence="1">
    <location>
        <begin position="16"/>
        <end position="39"/>
    </location>
</feature>
<dbReference type="GO" id="GO:0009982">
    <property type="term" value="F:pseudouridine synthase activity"/>
    <property type="evidence" value="ECO:0007669"/>
    <property type="project" value="InterPro"/>
</dbReference>
<sequence>MTISTENQALCNVKGEGHDDLSKIRRKHSKRTGRQQGNVSHCQKRLIALKIMYFGQRFYGFASEAHTEPTVEVILL</sequence>
<proteinExistence type="predicted"/>
<dbReference type="InterPro" id="IPR020094">
    <property type="entry name" value="TruA/RsuA/RluB/E/F_N"/>
</dbReference>